<protein>
    <submittedName>
        <fullName evidence="2">Putative sal-like protein 3</fullName>
    </submittedName>
</protein>
<dbReference type="EMBL" id="CP026244">
    <property type="protein sequence ID" value="AWO97505.1"/>
    <property type="molecule type" value="Genomic_DNA"/>
</dbReference>
<accession>A0A2U9B0Z5</accession>
<sequence length="76" mass="8407">MSRRKQKRPQHLVNADPGGPRLLSHDDHLGIKSPSTSLGSETFLTLHCLPRLIRLLPLVKPQVPTACPTKEILTPP</sequence>
<keyword evidence="3" id="KW-1185">Reference proteome</keyword>
<proteinExistence type="predicted"/>
<feature type="region of interest" description="Disordered" evidence="1">
    <location>
        <begin position="1"/>
        <end position="21"/>
    </location>
</feature>
<dbReference type="AlphaFoldDB" id="A0A2U9B0Z5"/>
<organism evidence="2 3">
    <name type="scientific">Scophthalmus maximus</name>
    <name type="common">Turbot</name>
    <name type="synonym">Psetta maxima</name>
    <dbReference type="NCBI Taxonomy" id="52904"/>
    <lineage>
        <taxon>Eukaryota</taxon>
        <taxon>Metazoa</taxon>
        <taxon>Chordata</taxon>
        <taxon>Craniata</taxon>
        <taxon>Vertebrata</taxon>
        <taxon>Euteleostomi</taxon>
        <taxon>Actinopterygii</taxon>
        <taxon>Neopterygii</taxon>
        <taxon>Teleostei</taxon>
        <taxon>Neoteleostei</taxon>
        <taxon>Acanthomorphata</taxon>
        <taxon>Carangaria</taxon>
        <taxon>Pleuronectiformes</taxon>
        <taxon>Pleuronectoidei</taxon>
        <taxon>Scophthalmidae</taxon>
        <taxon>Scophthalmus</taxon>
    </lineage>
</organism>
<name>A0A2U9B0Z5_SCOMX</name>
<evidence type="ECO:0000256" key="1">
    <source>
        <dbReference type="SAM" id="MobiDB-lite"/>
    </source>
</evidence>
<evidence type="ECO:0000313" key="3">
    <source>
        <dbReference type="Proteomes" id="UP000246464"/>
    </source>
</evidence>
<evidence type="ECO:0000313" key="2">
    <source>
        <dbReference type="EMBL" id="AWO97505.1"/>
    </source>
</evidence>
<gene>
    <name evidence="2" type="ORF">SMAX5B_003764</name>
</gene>
<feature type="compositionally biased region" description="Basic residues" evidence="1">
    <location>
        <begin position="1"/>
        <end position="10"/>
    </location>
</feature>
<reference evidence="2 3" key="1">
    <citation type="submission" date="2017-12" db="EMBL/GenBank/DDBJ databases">
        <title>Integrating genomic resources of turbot (Scophthalmus maximus) in depth evaluation of genetic and physical mapping variation across individuals.</title>
        <authorList>
            <person name="Martinez P."/>
        </authorList>
    </citation>
    <scope>NUCLEOTIDE SEQUENCE [LARGE SCALE GENOMIC DNA]</scope>
</reference>
<dbReference type="Proteomes" id="UP000246464">
    <property type="component" value="Chromosome 2"/>
</dbReference>